<keyword evidence="4" id="KW-0456">Lyase</keyword>
<dbReference type="AlphaFoldDB" id="A0A4Q0LME3"/>
<dbReference type="PANTHER" id="PTHR30246">
    <property type="entry name" value="2-KETO-3-DEOXY-6-PHOSPHOGLUCONATE ALDOLASE"/>
    <property type="match status" value="1"/>
</dbReference>
<dbReference type="PANTHER" id="PTHR30246:SF1">
    <property type="entry name" value="2-DEHYDRO-3-DEOXY-6-PHOSPHOGALACTONATE ALDOLASE-RELATED"/>
    <property type="match status" value="1"/>
</dbReference>
<reference evidence="6 9" key="2">
    <citation type="submission" date="2019-09" db="EMBL/GenBank/DDBJ databases">
        <title>Comparative analysis of L. crispatus genomes revealed niche specific adaptation to different host and body sites.</title>
        <authorList>
            <person name="Pan M."/>
            <person name="Hidalgo-Cantabrana C."/>
            <person name="Barrangou R."/>
        </authorList>
    </citation>
    <scope>NUCLEOTIDE SEQUENCE [LARGE SCALE GENOMIC DNA]</scope>
    <source>
        <strain evidence="6 9">NCK973</strain>
    </source>
</reference>
<evidence type="ECO:0000256" key="3">
    <source>
        <dbReference type="ARBA" id="ARBA00011233"/>
    </source>
</evidence>
<name>A0A4Q0LME3_9LACO</name>
<proteinExistence type="inferred from homology"/>
<dbReference type="Pfam" id="PF01081">
    <property type="entry name" value="Aldolase"/>
    <property type="match status" value="1"/>
</dbReference>
<dbReference type="EMBL" id="SCLX01000082">
    <property type="protein sequence ID" value="RXF56770.1"/>
    <property type="molecule type" value="Genomic_DNA"/>
</dbReference>
<keyword evidence="5" id="KW-0119">Carbohydrate metabolism</keyword>
<evidence type="ECO:0000256" key="2">
    <source>
        <dbReference type="ARBA" id="ARBA00006906"/>
    </source>
</evidence>
<evidence type="ECO:0000313" key="8">
    <source>
        <dbReference type="Proteomes" id="UP000289808"/>
    </source>
</evidence>
<dbReference type="InterPro" id="IPR013785">
    <property type="entry name" value="Aldolase_TIM"/>
</dbReference>
<evidence type="ECO:0000256" key="1">
    <source>
        <dbReference type="ARBA" id="ARBA00004761"/>
    </source>
</evidence>
<dbReference type="GO" id="GO:0016829">
    <property type="term" value="F:lyase activity"/>
    <property type="evidence" value="ECO:0007669"/>
    <property type="project" value="UniProtKB-KW"/>
</dbReference>
<dbReference type="SUPFAM" id="SSF51569">
    <property type="entry name" value="Aldolase"/>
    <property type="match status" value="1"/>
</dbReference>
<dbReference type="Gene3D" id="3.20.20.70">
    <property type="entry name" value="Aldolase class I"/>
    <property type="match status" value="1"/>
</dbReference>
<comment type="pathway">
    <text evidence="1">Carbohydrate acid metabolism.</text>
</comment>
<dbReference type="Proteomes" id="UP000289808">
    <property type="component" value="Unassembled WGS sequence"/>
</dbReference>
<comment type="similarity">
    <text evidence="2">Belongs to the KHG/KDPG aldolase family.</text>
</comment>
<evidence type="ECO:0000313" key="9">
    <source>
        <dbReference type="Proteomes" id="UP000322051"/>
    </source>
</evidence>
<comment type="caution">
    <text evidence="7">The sequence shown here is derived from an EMBL/GenBank/DDBJ whole genome shotgun (WGS) entry which is preliminary data.</text>
</comment>
<evidence type="ECO:0000313" key="6">
    <source>
        <dbReference type="EMBL" id="KAA8798715.1"/>
    </source>
</evidence>
<dbReference type="InterPro" id="IPR000887">
    <property type="entry name" value="Aldlse_KDPG_KHG"/>
</dbReference>
<sequence length="164" mass="17299">MKSWILIGAGTVLDEATARMAIVSGARFVVSPSFNENTAKECNLYAVPYMPGCFSPTEIQSALTYGADVVKIFPGSIAGKGIISEIHGPFPYVNVMPSGGVSLGNMHEWFASGAYVVGVGGGLVGPAKNDDYKAVLHNAQAFHNEFQSIIYANSAVTRKVPVKA</sequence>
<organism evidence="7 8">
    <name type="scientific">Lactobacillus crispatus</name>
    <dbReference type="NCBI Taxonomy" id="47770"/>
    <lineage>
        <taxon>Bacteria</taxon>
        <taxon>Bacillati</taxon>
        <taxon>Bacillota</taxon>
        <taxon>Bacilli</taxon>
        <taxon>Lactobacillales</taxon>
        <taxon>Lactobacillaceae</taxon>
        <taxon>Lactobacillus</taxon>
    </lineage>
</organism>
<accession>A0A4Q0LME3</accession>
<reference evidence="7 8" key="1">
    <citation type="submission" date="2019-01" db="EMBL/GenBank/DDBJ databases">
        <title>The genome sequence of Lactobacillus crispatus L49.</title>
        <authorList>
            <person name="Zhong J."/>
            <person name="Zhang J."/>
        </authorList>
    </citation>
    <scope>NUCLEOTIDE SEQUENCE [LARGE SCALE GENOMIC DNA]</scope>
    <source>
        <strain evidence="7 8">L49</strain>
    </source>
</reference>
<protein>
    <submittedName>
        <fullName evidence="7">Aldolase</fullName>
    </submittedName>
</protein>
<evidence type="ECO:0000256" key="4">
    <source>
        <dbReference type="ARBA" id="ARBA00023239"/>
    </source>
</evidence>
<dbReference type="EMBL" id="VUAO01000007">
    <property type="protein sequence ID" value="KAA8798715.1"/>
    <property type="molecule type" value="Genomic_DNA"/>
</dbReference>
<comment type="subunit">
    <text evidence="3">Homotrimer.</text>
</comment>
<gene>
    <name evidence="7" type="ORF">ERD32_10305</name>
    <name evidence="6" type="ORF">F1C02_03555</name>
</gene>
<dbReference type="CDD" id="cd00452">
    <property type="entry name" value="KDPG_aldolase"/>
    <property type="match status" value="1"/>
</dbReference>
<dbReference type="Proteomes" id="UP000322051">
    <property type="component" value="Unassembled WGS sequence"/>
</dbReference>
<evidence type="ECO:0000313" key="7">
    <source>
        <dbReference type="EMBL" id="RXF56770.1"/>
    </source>
</evidence>
<evidence type="ECO:0000256" key="5">
    <source>
        <dbReference type="ARBA" id="ARBA00023277"/>
    </source>
</evidence>